<evidence type="ECO:0000313" key="2">
    <source>
        <dbReference type="Proteomes" id="UP000298061"/>
    </source>
</evidence>
<dbReference type="Proteomes" id="UP000298061">
    <property type="component" value="Unassembled WGS sequence"/>
</dbReference>
<dbReference type="InterPro" id="IPR046348">
    <property type="entry name" value="SIS_dom_sf"/>
</dbReference>
<name>A0A4Y9ZQB4_9AGAM</name>
<sequence>MLHTVLRSLDNAPVINDAGAEQVPAVLTRMGVRLRRVGPRPVLVTEVLRLYAKGNMAVHFASNVDGTHLAETRAPCDAERTLFIIAIETFITTREAVMNAEGARGSFLN</sequence>
<dbReference type="SUPFAM" id="SSF53697">
    <property type="entry name" value="SIS domain"/>
    <property type="match status" value="1"/>
</dbReference>
<dbReference type="PROSITE" id="PS51463">
    <property type="entry name" value="P_GLUCOSE_ISOMERASE_3"/>
    <property type="match status" value="1"/>
</dbReference>
<comment type="caution">
    <text evidence="1">The sequence shown here is derived from an EMBL/GenBank/DDBJ whole genome shotgun (WGS) entry which is preliminary data.</text>
</comment>
<reference evidence="1 2" key="1">
    <citation type="submission" date="2019-02" db="EMBL/GenBank/DDBJ databases">
        <title>Genome sequencing of the rare red list fungi Hericium alpestre (H. flagellum).</title>
        <authorList>
            <person name="Buettner E."/>
            <person name="Kellner H."/>
        </authorList>
    </citation>
    <scope>NUCLEOTIDE SEQUENCE [LARGE SCALE GENOMIC DNA]</scope>
    <source>
        <strain evidence="1 2">DSM 108284</strain>
    </source>
</reference>
<organism evidence="1 2">
    <name type="scientific">Hericium alpestre</name>
    <dbReference type="NCBI Taxonomy" id="135208"/>
    <lineage>
        <taxon>Eukaryota</taxon>
        <taxon>Fungi</taxon>
        <taxon>Dikarya</taxon>
        <taxon>Basidiomycota</taxon>
        <taxon>Agaricomycotina</taxon>
        <taxon>Agaricomycetes</taxon>
        <taxon>Russulales</taxon>
        <taxon>Hericiaceae</taxon>
        <taxon>Hericium</taxon>
    </lineage>
</organism>
<evidence type="ECO:0000313" key="1">
    <source>
        <dbReference type="EMBL" id="TFY76223.1"/>
    </source>
</evidence>
<dbReference type="GO" id="GO:0097367">
    <property type="term" value="F:carbohydrate derivative binding"/>
    <property type="evidence" value="ECO:0007669"/>
    <property type="project" value="InterPro"/>
</dbReference>
<dbReference type="GO" id="GO:0006096">
    <property type="term" value="P:glycolytic process"/>
    <property type="evidence" value="ECO:0007669"/>
    <property type="project" value="InterPro"/>
</dbReference>
<keyword evidence="2" id="KW-1185">Reference proteome</keyword>
<gene>
    <name evidence="1" type="ORF">EWM64_g7789</name>
</gene>
<dbReference type="InterPro" id="IPR001672">
    <property type="entry name" value="G6P_Isomerase"/>
</dbReference>
<proteinExistence type="predicted"/>
<dbReference type="Gene3D" id="3.40.50.10490">
    <property type="entry name" value="Glucose-6-phosphate isomerase like protein, domain 1"/>
    <property type="match status" value="1"/>
</dbReference>
<dbReference type="STRING" id="135208.A0A4Y9ZQB4"/>
<dbReference type="GO" id="GO:0006094">
    <property type="term" value="P:gluconeogenesis"/>
    <property type="evidence" value="ECO:0007669"/>
    <property type="project" value="InterPro"/>
</dbReference>
<accession>A0A4Y9ZQB4</accession>
<dbReference type="AlphaFoldDB" id="A0A4Y9ZQB4"/>
<dbReference type="EMBL" id="SFCI01001275">
    <property type="protein sequence ID" value="TFY76223.1"/>
    <property type="molecule type" value="Genomic_DNA"/>
</dbReference>
<dbReference type="Pfam" id="PF00342">
    <property type="entry name" value="PGI"/>
    <property type="match status" value="1"/>
</dbReference>
<protein>
    <submittedName>
        <fullName evidence="1">Uncharacterized protein</fullName>
    </submittedName>
</protein>
<dbReference type="OrthoDB" id="5831190at2759"/>
<dbReference type="GO" id="GO:0004347">
    <property type="term" value="F:glucose-6-phosphate isomerase activity"/>
    <property type="evidence" value="ECO:0007669"/>
    <property type="project" value="InterPro"/>
</dbReference>